<gene>
    <name evidence="9" type="ORF">T552_02265</name>
</gene>
<dbReference type="InterPro" id="IPR037782">
    <property type="entry name" value="Spt7"/>
</dbReference>
<comment type="caution">
    <text evidence="9">The sequence shown here is derived from an EMBL/GenBank/DDBJ whole genome shotgun (WGS) entry which is preliminary data.</text>
</comment>
<evidence type="ECO:0000256" key="5">
    <source>
        <dbReference type="ARBA" id="ARBA00023242"/>
    </source>
</evidence>
<dbReference type="GO" id="GO:0006357">
    <property type="term" value="P:regulation of transcription by RNA polymerase II"/>
    <property type="evidence" value="ECO:0007669"/>
    <property type="project" value="TreeGrafter"/>
</dbReference>
<dbReference type="OrthoDB" id="21449at2759"/>
<evidence type="ECO:0000256" key="2">
    <source>
        <dbReference type="ARBA" id="ARBA00023015"/>
    </source>
</evidence>
<name>A0A0W4ZFZ1_PNEC8</name>
<dbReference type="SUPFAM" id="SSF47370">
    <property type="entry name" value="Bromodomain"/>
    <property type="match status" value="1"/>
</dbReference>
<reference evidence="10" key="1">
    <citation type="journal article" date="2016" name="Nat. Commun.">
        <title>Genome analysis of three Pneumocystis species reveals adaptation mechanisms to life exclusively in mammalian hosts.</title>
        <authorList>
            <person name="Ma L."/>
            <person name="Chen Z."/>
            <person name="Huang D.W."/>
            <person name="Kutty G."/>
            <person name="Ishihara M."/>
            <person name="Wang H."/>
            <person name="Abouelleil A."/>
            <person name="Bishop L."/>
            <person name="Davey E."/>
            <person name="Deng R."/>
            <person name="Deng X."/>
            <person name="Fan L."/>
            <person name="Fantoni G."/>
            <person name="Fitzgerald M."/>
            <person name="Gogineni E."/>
            <person name="Goldberg J.M."/>
            <person name="Handley G."/>
            <person name="Hu X."/>
            <person name="Huber C."/>
            <person name="Jiao X."/>
            <person name="Jones K."/>
            <person name="Levin J.Z."/>
            <person name="Liu Y."/>
            <person name="Macdonald P."/>
            <person name="Melnikov A."/>
            <person name="Raley C."/>
            <person name="Sassi M."/>
            <person name="Sherman B.T."/>
            <person name="Song X."/>
            <person name="Sykes S."/>
            <person name="Tran B."/>
            <person name="Walsh L."/>
            <person name="Xia Y."/>
            <person name="Yang J."/>
            <person name="Young S."/>
            <person name="Zeng Q."/>
            <person name="Zheng X."/>
            <person name="Stephens R."/>
            <person name="Nusbaum C."/>
            <person name="Birren B.W."/>
            <person name="Azadi P."/>
            <person name="Lempicki R.A."/>
            <person name="Cuomo C.A."/>
            <person name="Kovacs J.A."/>
        </authorList>
    </citation>
    <scope>NUCLEOTIDE SEQUENCE [LARGE SCALE GENOMIC DNA]</scope>
    <source>
        <strain evidence="10">B80</strain>
    </source>
</reference>
<accession>A0A0W4ZFZ1</accession>
<dbReference type="GO" id="GO:0046695">
    <property type="term" value="C:SLIK (SAGA-like) complex"/>
    <property type="evidence" value="ECO:0007669"/>
    <property type="project" value="InterPro"/>
</dbReference>
<dbReference type="PANTHER" id="PTHR47343">
    <property type="entry name" value="TRANSCRIPTIONAL ACTIVATOR SPT7"/>
    <property type="match status" value="1"/>
</dbReference>
<dbReference type="GO" id="GO:0040029">
    <property type="term" value="P:epigenetic regulation of gene expression"/>
    <property type="evidence" value="ECO:0007669"/>
    <property type="project" value="UniProtKB-ARBA"/>
</dbReference>
<evidence type="ECO:0000313" key="10">
    <source>
        <dbReference type="Proteomes" id="UP000054454"/>
    </source>
</evidence>
<comment type="subcellular location">
    <subcellularLocation>
        <location evidence="1">Nucleus</location>
    </subcellularLocation>
</comment>
<dbReference type="GeneID" id="28937018"/>
<protein>
    <recommendedName>
        <fullName evidence="8">Bromo domain-containing protein</fullName>
    </recommendedName>
</protein>
<dbReference type="Proteomes" id="UP000054454">
    <property type="component" value="Unassembled WGS sequence"/>
</dbReference>
<dbReference type="PANTHER" id="PTHR47343:SF1">
    <property type="entry name" value="TRANSCRIPTIONAL ACTIVATOR SPT7"/>
    <property type="match status" value="1"/>
</dbReference>
<dbReference type="InterPro" id="IPR006565">
    <property type="entry name" value="BTP"/>
</dbReference>
<dbReference type="AlphaFoldDB" id="A0A0W4ZFZ1"/>
<proteinExistence type="predicted"/>
<dbReference type="PROSITE" id="PS00633">
    <property type="entry name" value="BROMODOMAIN_1"/>
    <property type="match status" value="1"/>
</dbReference>
<dbReference type="GO" id="GO:0005634">
    <property type="term" value="C:nucleus"/>
    <property type="evidence" value="ECO:0007669"/>
    <property type="project" value="UniProtKB-SubCell"/>
</dbReference>
<feature type="region of interest" description="Disordered" evidence="7">
    <location>
        <begin position="952"/>
        <end position="974"/>
    </location>
</feature>
<dbReference type="Pfam" id="PF07524">
    <property type="entry name" value="Bromo_TP"/>
    <property type="match status" value="1"/>
</dbReference>
<dbReference type="PROSITE" id="PS50014">
    <property type="entry name" value="BROMODOMAIN_2"/>
    <property type="match status" value="1"/>
</dbReference>
<evidence type="ECO:0000256" key="4">
    <source>
        <dbReference type="ARBA" id="ARBA00023163"/>
    </source>
</evidence>
<dbReference type="Gene3D" id="1.20.920.10">
    <property type="entry name" value="Bromodomain-like"/>
    <property type="match status" value="1"/>
</dbReference>
<evidence type="ECO:0000259" key="8">
    <source>
        <dbReference type="PROSITE" id="PS50014"/>
    </source>
</evidence>
<dbReference type="CDD" id="cd05510">
    <property type="entry name" value="Bromo_SPT7_like"/>
    <property type="match status" value="1"/>
</dbReference>
<dbReference type="PRINTS" id="PR00503">
    <property type="entry name" value="BROMODOMAIN"/>
</dbReference>
<dbReference type="RefSeq" id="XP_018225324.1">
    <property type="nucleotide sequence ID" value="XM_018370815.1"/>
</dbReference>
<dbReference type="GO" id="GO:0005198">
    <property type="term" value="F:structural molecule activity"/>
    <property type="evidence" value="ECO:0007669"/>
    <property type="project" value="TreeGrafter"/>
</dbReference>
<keyword evidence="3 6" id="KW-0103">Bromodomain</keyword>
<evidence type="ECO:0000256" key="7">
    <source>
        <dbReference type="SAM" id="MobiDB-lite"/>
    </source>
</evidence>
<dbReference type="InterPro" id="IPR001487">
    <property type="entry name" value="Bromodomain"/>
</dbReference>
<evidence type="ECO:0000256" key="3">
    <source>
        <dbReference type="ARBA" id="ARBA00023117"/>
    </source>
</evidence>
<dbReference type="InterPro" id="IPR018359">
    <property type="entry name" value="Bromodomain_CS"/>
</dbReference>
<keyword evidence="10" id="KW-1185">Reference proteome</keyword>
<dbReference type="InterPro" id="IPR036427">
    <property type="entry name" value="Bromodomain-like_sf"/>
</dbReference>
<evidence type="ECO:0000313" key="9">
    <source>
        <dbReference type="EMBL" id="KTW27282.1"/>
    </source>
</evidence>
<dbReference type="SMART" id="SM00297">
    <property type="entry name" value="BROMO"/>
    <property type="match status" value="1"/>
</dbReference>
<dbReference type="VEuPathDB" id="FungiDB:T552_02265"/>
<evidence type="ECO:0000256" key="6">
    <source>
        <dbReference type="PROSITE-ProRule" id="PRU00035"/>
    </source>
</evidence>
<feature type="domain" description="Bromo" evidence="8">
    <location>
        <begin position="282"/>
        <end position="352"/>
    </location>
</feature>
<feature type="compositionally biased region" description="Polar residues" evidence="7">
    <location>
        <begin position="406"/>
        <end position="419"/>
    </location>
</feature>
<dbReference type="GO" id="GO:0000124">
    <property type="term" value="C:SAGA complex"/>
    <property type="evidence" value="ECO:0007669"/>
    <property type="project" value="InterPro"/>
</dbReference>
<feature type="compositionally biased region" description="Basic and acidic residues" evidence="7">
    <location>
        <begin position="952"/>
        <end position="968"/>
    </location>
</feature>
<keyword evidence="5" id="KW-0539">Nucleus</keyword>
<keyword evidence="2" id="KW-0805">Transcription regulation</keyword>
<dbReference type="Pfam" id="PF00439">
    <property type="entry name" value="Bromodomain"/>
    <property type="match status" value="1"/>
</dbReference>
<dbReference type="InterPro" id="IPR009072">
    <property type="entry name" value="Histone-fold"/>
</dbReference>
<organism evidence="9 10">
    <name type="scientific">Pneumocystis carinii (strain B80)</name>
    <name type="common">Rat pneumocystis pneumonia agent</name>
    <name type="synonym">Pneumocystis carinii f. sp. carinii</name>
    <dbReference type="NCBI Taxonomy" id="1408658"/>
    <lineage>
        <taxon>Eukaryota</taxon>
        <taxon>Fungi</taxon>
        <taxon>Dikarya</taxon>
        <taxon>Ascomycota</taxon>
        <taxon>Taphrinomycotina</taxon>
        <taxon>Pneumocystomycetes</taxon>
        <taxon>Pneumocystaceae</taxon>
        <taxon>Pneumocystis</taxon>
    </lineage>
</organism>
<sequence length="974" mass="112346">MIGIERLWTSRDPELLRHLALLIREKEQWYAYLTPLEGECFLNCLDDPVLWKEFINFKPNITEISLSSTEILDKLTALFRVRFMLYDKAIESFIFFNDKDVFGVDKTLLTQCLNNYEKKKNEMYDFGTVRLLEDNLYDMYDEELGDESSCKRTDTKEYMDKTIKKINQQIGAFFNRIYYTLDNDKDAMIEQCKLDISGQLDFGEMSSDEDISVTSNLEMENISLKYLLSAIESKRLVMAISDIELRNLLSEVWKSKSKWTSEENLGHELYDAAKKVVLELKAYTEHSTAFLNKVSKREAPDYYNVIKNPMDLGTVMKKLRNFQYNSKKEFVDDLMLIWSNCLIYNADPAHFLRKHAIAMRKKTLSLIKLVPDVVLYDKNESNAQKNDLNDDDLELYDDETFQKAKTGTSSIKETSSSKPIKTKDSEMDSSETYLSNNITKTDSFLLKNNTEKASNDTNMFNRGYTPSFNGIGSLSSIQKIEYDNDDVVYQAWKTLTKKVRAEICTIRHKLLKGDKLKGNAIAISRSSKSMMKFQEWEIGCSKDNDLNNYLNYDLSGNFDSEKNNIEENWSESSYLILYNVCSGLPKIPVINDEFCNSKPDTFQDYLFIESNPRFLPPPKGICRKIYKNIEDLRNIRKLCNKVYSVKMMQQASSLYYTCFRTPVEQKPLNLEIQNKGFDLFNFIEVMSEELGFCLLEKFVSTLLYHVGFEEYQSRALDVLVDIASSFLLKLGKTLKLYLENMSDKSIEENLLHALYENGISDISLFESYIKEGIDRYSAKLNDIQRRLQTYLNETIKPSLSYFDEENLENNDSLIHGDFAEKIGEDFFGFKELGLDKEFGLSSLLVPLHLLHGKVQLGPGVSGSVNITKQETKHIPPSKFEPVTLDVIERQIGLVQPFLRSKLLESGGSILIEDEDLFIKQKLRLPPNGKIITPLKKIGTVALNLSKKKKKLLDAKNNDSDSKKLKNDETIFPSE</sequence>
<dbReference type="Gene3D" id="1.10.20.10">
    <property type="entry name" value="Histone, subunit A"/>
    <property type="match status" value="1"/>
</dbReference>
<dbReference type="GO" id="GO:0046982">
    <property type="term" value="F:protein heterodimerization activity"/>
    <property type="evidence" value="ECO:0007669"/>
    <property type="project" value="InterPro"/>
</dbReference>
<evidence type="ECO:0000256" key="1">
    <source>
        <dbReference type="ARBA" id="ARBA00004123"/>
    </source>
</evidence>
<feature type="region of interest" description="Disordered" evidence="7">
    <location>
        <begin position="406"/>
        <end position="428"/>
    </location>
</feature>
<keyword evidence="4" id="KW-0804">Transcription</keyword>
<dbReference type="EMBL" id="LFVZ01000010">
    <property type="protein sequence ID" value="KTW27282.1"/>
    <property type="molecule type" value="Genomic_DNA"/>
</dbReference>